<comment type="caution">
    <text evidence="1">The sequence shown here is derived from an EMBL/GenBank/DDBJ whole genome shotgun (WGS) entry which is preliminary data.</text>
</comment>
<gene>
    <name evidence="1" type="ORF">AVEN_194923_1</name>
</gene>
<protein>
    <submittedName>
        <fullName evidence="1">Uncharacterized protein</fullName>
    </submittedName>
</protein>
<dbReference type="AlphaFoldDB" id="A0A4Y2B4G4"/>
<reference evidence="1 2" key="1">
    <citation type="journal article" date="2019" name="Sci. Rep.">
        <title>Orb-weaving spider Araneus ventricosus genome elucidates the spidroin gene catalogue.</title>
        <authorList>
            <person name="Kono N."/>
            <person name="Nakamura H."/>
            <person name="Ohtoshi R."/>
            <person name="Moran D.A.P."/>
            <person name="Shinohara A."/>
            <person name="Yoshida Y."/>
            <person name="Fujiwara M."/>
            <person name="Mori M."/>
            <person name="Tomita M."/>
            <person name="Arakawa K."/>
        </authorList>
    </citation>
    <scope>NUCLEOTIDE SEQUENCE [LARGE SCALE GENOMIC DNA]</scope>
</reference>
<proteinExistence type="predicted"/>
<evidence type="ECO:0000313" key="1">
    <source>
        <dbReference type="EMBL" id="GBL86697.1"/>
    </source>
</evidence>
<evidence type="ECO:0000313" key="2">
    <source>
        <dbReference type="Proteomes" id="UP000499080"/>
    </source>
</evidence>
<organism evidence="1 2">
    <name type="scientific">Araneus ventricosus</name>
    <name type="common">Orbweaver spider</name>
    <name type="synonym">Epeira ventricosa</name>
    <dbReference type="NCBI Taxonomy" id="182803"/>
    <lineage>
        <taxon>Eukaryota</taxon>
        <taxon>Metazoa</taxon>
        <taxon>Ecdysozoa</taxon>
        <taxon>Arthropoda</taxon>
        <taxon>Chelicerata</taxon>
        <taxon>Arachnida</taxon>
        <taxon>Araneae</taxon>
        <taxon>Araneomorphae</taxon>
        <taxon>Entelegynae</taxon>
        <taxon>Araneoidea</taxon>
        <taxon>Araneidae</taxon>
        <taxon>Araneus</taxon>
    </lineage>
</organism>
<accession>A0A4Y2B4G4</accession>
<dbReference type="EMBL" id="BGPR01000049">
    <property type="protein sequence ID" value="GBL86697.1"/>
    <property type="molecule type" value="Genomic_DNA"/>
</dbReference>
<keyword evidence="2" id="KW-1185">Reference proteome</keyword>
<name>A0A4Y2B4G4_ARAVE</name>
<sequence>MEGGTFWSAGEVSEEDIVALVNETNNSIVDSSSDVEEEQDEPGPSIADAKAATNVLNNFFATGKIYEHVVELLKIVDKQIDELYIKSKTFQPKITSFFNVVY</sequence>
<dbReference type="Proteomes" id="UP000499080">
    <property type="component" value="Unassembled WGS sequence"/>
</dbReference>